<evidence type="ECO:0000256" key="2">
    <source>
        <dbReference type="ARBA" id="ARBA00022553"/>
    </source>
</evidence>
<dbReference type="HOGENOM" id="CLU_943421_0_0_1"/>
<dbReference type="InterPro" id="IPR014030">
    <property type="entry name" value="Ketoacyl_synth_N"/>
</dbReference>
<dbReference type="GeneID" id="2869701"/>
<dbReference type="AlphaFoldDB" id="Q5AV43"/>
<dbReference type="STRING" id="227321.Q5AV43"/>
<dbReference type="PANTHER" id="PTHR43775">
    <property type="entry name" value="FATTY ACID SYNTHASE"/>
    <property type="match status" value="1"/>
</dbReference>
<keyword evidence="1" id="KW-0596">Phosphopantetheine</keyword>
<organism evidence="5 6">
    <name type="scientific">Emericella nidulans (strain FGSC A4 / ATCC 38163 / CBS 112.46 / NRRL 194 / M139)</name>
    <name type="common">Aspergillus nidulans</name>
    <dbReference type="NCBI Taxonomy" id="227321"/>
    <lineage>
        <taxon>Eukaryota</taxon>
        <taxon>Fungi</taxon>
        <taxon>Dikarya</taxon>
        <taxon>Ascomycota</taxon>
        <taxon>Pezizomycotina</taxon>
        <taxon>Eurotiomycetes</taxon>
        <taxon>Eurotiomycetidae</taxon>
        <taxon>Eurotiales</taxon>
        <taxon>Aspergillaceae</taxon>
        <taxon>Aspergillus</taxon>
        <taxon>Aspergillus subgen. Nidulantes</taxon>
    </lineage>
</organism>
<protein>
    <submittedName>
        <fullName evidence="5">PKS-like enzyme, putative (JCVI)</fullName>
    </submittedName>
</protein>
<keyword evidence="6" id="KW-1185">Reference proteome</keyword>
<dbReference type="InterPro" id="IPR020841">
    <property type="entry name" value="PKS_Beta-ketoAc_synthase_dom"/>
</dbReference>
<dbReference type="Pfam" id="PF00109">
    <property type="entry name" value="ketoacyl-synt"/>
    <property type="match status" value="1"/>
</dbReference>
<sequence length="295" mass="33856">MNPLIRPENVWLPRNQTNHHHERANSTFQALMAGFRRLQLQWGIMNKTIMACSMLRPFIGKKWMHGLATRPTTEPLVRPKNSTKELLVVIPDLPNVLERRLAIRPRHSPNFVRLHQQGYVSWAVSPSFPDRTTSPPSNMTDNEPIAIVGMACRFAGASSTDEFWQMIQQGRTGHSRIPKRSWDADAWFHPSRQRLGATCTTSGFFLDDVPHFDAPFFSITAREAEVMDPMQRLVLEVAYESFENGTSAHPFYQNLMYAKAPLRPFSWHSNGKASEKQDGSVQRRHDGRLPRDRRA</sequence>
<evidence type="ECO:0000256" key="1">
    <source>
        <dbReference type="ARBA" id="ARBA00022450"/>
    </source>
</evidence>
<dbReference type="Proteomes" id="UP000000560">
    <property type="component" value="Chromosome IV"/>
</dbReference>
<dbReference type="OrthoDB" id="329835at2759"/>
<dbReference type="GO" id="GO:0016746">
    <property type="term" value="F:acyltransferase activity"/>
    <property type="evidence" value="ECO:0007669"/>
    <property type="project" value="InterPro"/>
</dbReference>
<feature type="compositionally biased region" description="Basic and acidic residues" evidence="3">
    <location>
        <begin position="273"/>
        <end position="295"/>
    </location>
</feature>
<reference evidence="6" key="2">
    <citation type="journal article" date="2009" name="Fungal Genet. Biol.">
        <title>The 2008 update of the Aspergillus nidulans genome annotation: a community effort.</title>
        <authorList>
            <person name="Wortman J.R."/>
            <person name="Gilsenan J.M."/>
            <person name="Joardar V."/>
            <person name="Deegan J."/>
            <person name="Clutterbuck J."/>
            <person name="Andersen M.R."/>
            <person name="Archer D."/>
            <person name="Bencina M."/>
            <person name="Braus G."/>
            <person name="Coutinho P."/>
            <person name="von Dohren H."/>
            <person name="Doonan J."/>
            <person name="Driessen A.J."/>
            <person name="Durek P."/>
            <person name="Espeso E."/>
            <person name="Fekete E."/>
            <person name="Flipphi M."/>
            <person name="Estrada C.G."/>
            <person name="Geysens S."/>
            <person name="Goldman G."/>
            <person name="de Groot P.W."/>
            <person name="Hansen K."/>
            <person name="Harris S.D."/>
            <person name="Heinekamp T."/>
            <person name="Helmstaedt K."/>
            <person name="Henrissat B."/>
            <person name="Hofmann G."/>
            <person name="Homan T."/>
            <person name="Horio T."/>
            <person name="Horiuchi H."/>
            <person name="James S."/>
            <person name="Jones M."/>
            <person name="Karaffa L."/>
            <person name="Karanyi Z."/>
            <person name="Kato M."/>
            <person name="Keller N."/>
            <person name="Kelly D.E."/>
            <person name="Kiel J.A."/>
            <person name="Kim J.M."/>
            <person name="van der Klei I.J."/>
            <person name="Klis F.M."/>
            <person name="Kovalchuk A."/>
            <person name="Krasevec N."/>
            <person name="Kubicek C.P."/>
            <person name="Liu B."/>
            <person name="Maccabe A."/>
            <person name="Meyer V."/>
            <person name="Mirabito P."/>
            <person name="Miskei M."/>
            <person name="Mos M."/>
            <person name="Mullins J."/>
            <person name="Nelson D.R."/>
            <person name="Nielsen J."/>
            <person name="Oakley B.R."/>
            <person name="Osmani S.A."/>
            <person name="Pakula T."/>
            <person name="Paszewski A."/>
            <person name="Paulsen I."/>
            <person name="Pilsyk S."/>
            <person name="Pocsi I."/>
            <person name="Punt P.J."/>
            <person name="Ram A.F."/>
            <person name="Ren Q."/>
            <person name="Robellet X."/>
            <person name="Robson G."/>
            <person name="Seiboth B."/>
            <person name="van Solingen P."/>
            <person name="Specht T."/>
            <person name="Sun J."/>
            <person name="Taheri-Talesh N."/>
            <person name="Takeshita N."/>
            <person name="Ussery D."/>
            <person name="vanKuyk P.A."/>
            <person name="Visser H."/>
            <person name="van de Vondervoort P.J."/>
            <person name="de Vries R.P."/>
            <person name="Walton J."/>
            <person name="Xiang X."/>
            <person name="Xiong Y."/>
            <person name="Zeng A.P."/>
            <person name="Brandt B.W."/>
            <person name="Cornell M.J."/>
            <person name="van den Hondel C.A."/>
            <person name="Visser J."/>
            <person name="Oliver S.G."/>
            <person name="Turner G."/>
        </authorList>
    </citation>
    <scope>GENOME REANNOTATION</scope>
    <source>
        <strain evidence="6">FGSC A4 / ATCC 38163 / CBS 112.46 / NRRL 194 / M139</strain>
    </source>
</reference>
<dbReference type="InterPro" id="IPR016039">
    <property type="entry name" value="Thiolase-like"/>
</dbReference>
<evidence type="ECO:0000256" key="3">
    <source>
        <dbReference type="SAM" id="MobiDB-lite"/>
    </source>
</evidence>
<evidence type="ECO:0000259" key="4">
    <source>
        <dbReference type="PROSITE" id="PS52004"/>
    </source>
</evidence>
<name>Q5AV43_EMENI</name>
<reference evidence="6" key="1">
    <citation type="journal article" date="2005" name="Nature">
        <title>Sequencing of Aspergillus nidulans and comparative analysis with A. fumigatus and A. oryzae.</title>
        <authorList>
            <person name="Galagan J.E."/>
            <person name="Calvo S.E."/>
            <person name="Cuomo C."/>
            <person name="Ma L.J."/>
            <person name="Wortman J.R."/>
            <person name="Batzoglou S."/>
            <person name="Lee S.I."/>
            <person name="Basturkmen M."/>
            <person name="Spevak C.C."/>
            <person name="Clutterbuck J."/>
            <person name="Kapitonov V."/>
            <person name="Jurka J."/>
            <person name="Scazzocchio C."/>
            <person name="Farman M."/>
            <person name="Butler J."/>
            <person name="Purcell S."/>
            <person name="Harris S."/>
            <person name="Braus G.H."/>
            <person name="Draht O."/>
            <person name="Busch S."/>
            <person name="D'Enfert C."/>
            <person name="Bouchier C."/>
            <person name="Goldman G.H."/>
            <person name="Bell-Pedersen D."/>
            <person name="Griffiths-Jones S."/>
            <person name="Doonan J.H."/>
            <person name="Yu J."/>
            <person name="Vienken K."/>
            <person name="Pain A."/>
            <person name="Freitag M."/>
            <person name="Selker E.U."/>
            <person name="Archer D.B."/>
            <person name="Penalva M.A."/>
            <person name="Oakley B.R."/>
            <person name="Momany M."/>
            <person name="Tanaka T."/>
            <person name="Kumagai T."/>
            <person name="Asai K."/>
            <person name="Machida M."/>
            <person name="Nierman W.C."/>
            <person name="Denning D.W."/>
            <person name="Caddick M."/>
            <person name="Hynes M."/>
            <person name="Paoletti M."/>
            <person name="Fischer R."/>
            <person name="Miller B."/>
            <person name="Dyer P."/>
            <person name="Sachs M.S."/>
            <person name="Osmani S.A."/>
            <person name="Birren B.W."/>
        </authorList>
    </citation>
    <scope>NUCLEOTIDE SEQUENCE [LARGE SCALE GENOMIC DNA]</scope>
    <source>
        <strain evidence="6">FGSC A4 / ATCC 38163 / CBS 112.46 / NRRL 194 / M139</strain>
    </source>
</reference>
<feature type="region of interest" description="Disordered" evidence="3">
    <location>
        <begin position="268"/>
        <end position="295"/>
    </location>
</feature>
<keyword evidence="2" id="KW-0597">Phosphoprotein</keyword>
<proteinExistence type="predicted"/>
<dbReference type="RefSeq" id="XP_681106.1">
    <property type="nucleotide sequence ID" value="XM_676014.1"/>
</dbReference>
<accession>C8VDW3</accession>
<dbReference type="SMART" id="SM00825">
    <property type="entry name" value="PKS_KS"/>
    <property type="match status" value="1"/>
</dbReference>
<dbReference type="SUPFAM" id="SSF53901">
    <property type="entry name" value="Thiolase-like"/>
    <property type="match status" value="1"/>
</dbReference>
<dbReference type="PROSITE" id="PS52004">
    <property type="entry name" value="KS3_2"/>
    <property type="match status" value="1"/>
</dbReference>
<dbReference type="PANTHER" id="PTHR43775:SF29">
    <property type="entry name" value="ASPERFURANONE POLYKETIDE SYNTHASE AFOG-RELATED"/>
    <property type="match status" value="1"/>
</dbReference>
<dbReference type="Gene3D" id="3.40.47.10">
    <property type="match status" value="1"/>
</dbReference>
<gene>
    <name evidence="5" type="ORF">ANIA_07837</name>
</gene>
<evidence type="ECO:0000313" key="5">
    <source>
        <dbReference type="EMBL" id="CBF80209.1"/>
    </source>
</evidence>
<dbReference type="EMBL" id="BN001304">
    <property type="protein sequence ID" value="CBF80209.1"/>
    <property type="molecule type" value="Genomic_DNA"/>
</dbReference>
<evidence type="ECO:0000313" key="6">
    <source>
        <dbReference type="Proteomes" id="UP000000560"/>
    </source>
</evidence>
<feature type="domain" description="Ketosynthase family 3 (KS3)" evidence="4">
    <location>
        <begin position="142"/>
        <end position="295"/>
    </location>
</feature>
<dbReference type="InParanoid" id="Q5AV43"/>
<accession>Q5AV43</accession>
<dbReference type="InterPro" id="IPR050091">
    <property type="entry name" value="PKS_NRPS_Biosynth_Enz"/>
</dbReference>
<dbReference type="KEGG" id="ani:ANIA_07837"/>
<dbReference type="eggNOG" id="KOG1202">
    <property type="taxonomic scope" value="Eukaryota"/>
</dbReference>